<feature type="domain" description="PTS EIIA type-2" evidence="12">
    <location>
        <begin position="2"/>
        <end position="144"/>
    </location>
</feature>
<dbReference type="GO" id="GO:0005886">
    <property type="term" value="C:plasma membrane"/>
    <property type="evidence" value="ECO:0007669"/>
    <property type="project" value="TreeGrafter"/>
</dbReference>
<evidence type="ECO:0000313" key="15">
    <source>
        <dbReference type="EMBL" id="QOG29247.1"/>
    </source>
</evidence>
<dbReference type="Proteomes" id="UP000516696">
    <property type="component" value="Chromosome"/>
</dbReference>
<evidence type="ECO:0000256" key="2">
    <source>
        <dbReference type="ARBA" id="ARBA00014783"/>
    </source>
</evidence>
<evidence type="ECO:0000256" key="5">
    <source>
        <dbReference type="ARBA" id="ARBA00022597"/>
    </source>
</evidence>
<sequence>MVDIPATHILLDQRFQSAEEALHEIGTFLVDQKMVQPQYINSLIQRHKKYGVYIGNFVALPHGEEEADKWINEEGICLVQVPDGVDFGDAKESKVTTILFVVVLKEKQLSCLQEIAFFCSDIQNVKLLSDAATIEEVQKILSLEE</sequence>
<dbReference type="Pfam" id="PF00359">
    <property type="entry name" value="PTS_EIIA_2"/>
    <property type="match status" value="1"/>
</dbReference>
<dbReference type="Gene3D" id="3.40.930.10">
    <property type="entry name" value="Mannitol-specific EII, Chain A"/>
    <property type="match status" value="1"/>
</dbReference>
<reference evidence="13 17" key="2">
    <citation type="submission" date="2020-06" db="EMBL/GenBank/DDBJ databases">
        <title>Crossreactivity between MHC class I-restricted antigens from cancer cells and an enterococcal bacteriophage.</title>
        <authorList>
            <person name="Fluckiger A."/>
            <person name="Daillere R."/>
            <person name="Sassi M."/>
            <person name="Cattoir V."/>
            <person name="Kroemer G."/>
            <person name="Zitvogel L."/>
        </authorList>
    </citation>
    <scope>NUCLEOTIDE SEQUENCE [LARGE SCALE GENOMIC DNA]</scope>
    <source>
        <strain evidence="13 17">EG4</strain>
    </source>
</reference>
<dbReference type="GO" id="GO:0016301">
    <property type="term" value="F:kinase activity"/>
    <property type="evidence" value="ECO:0007669"/>
    <property type="project" value="UniProtKB-KW"/>
</dbReference>
<dbReference type="PROSITE" id="PS51094">
    <property type="entry name" value="PTS_EIIA_TYPE_2"/>
    <property type="match status" value="1"/>
</dbReference>
<dbReference type="Proteomes" id="UP001183682">
    <property type="component" value="Unassembled WGS sequence"/>
</dbReference>
<dbReference type="GeneID" id="93222706"/>
<evidence type="ECO:0000256" key="3">
    <source>
        <dbReference type="ARBA" id="ARBA00022448"/>
    </source>
</evidence>
<keyword evidence="7" id="KW-0598">Phosphotransferase system</keyword>
<keyword evidence="6" id="KW-0808">Transferase</keyword>
<evidence type="ECO:0000256" key="9">
    <source>
        <dbReference type="ARBA" id="ARBA00029908"/>
    </source>
</evidence>
<evidence type="ECO:0000313" key="16">
    <source>
        <dbReference type="Proteomes" id="UP000516696"/>
    </source>
</evidence>
<dbReference type="EMBL" id="JABXJK010000029">
    <property type="protein sequence ID" value="MBA0972274.1"/>
    <property type="molecule type" value="Genomic_DNA"/>
</dbReference>
<comment type="function">
    <text evidence="1">The phosphoenolpyruvate-dependent sugar phosphotransferase system (sugar PTS), a major carbohydrate active transport system, catalyzes the phosphorylation of incoming sugar substrates concomitantly with their translocation across the cell membrane. The enzyme II CmtAB PTS system is involved in D-mannitol transport.</text>
</comment>
<dbReference type="RefSeq" id="WP_175413567.1">
    <property type="nucleotide sequence ID" value="NZ_BSYC01000001.1"/>
</dbReference>
<reference evidence="14" key="3">
    <citation type="submission" date="2023-03" db="EMBL/GenBank/DDBJ databases">
        <authorList>
            <person name="Shen W."/>
            <person name="Cai J."/>
        </authorList>
    </citation>
    <scope>NUCLEOTIDE SEQUENCE</scope>
    <source>
        <strain evidence="14">K69-2</strain>
    </source>
</reference>
<dbReference type="EMBL" id="CP050485">
    <property type="protein sequence ID" value="QOG29247.1"/>
    <property type="molecule type" value="Genomic_DNA"/>
</dbReference>
<dbReference type="CDD" id="cd00211">
    <property type="entry name" value="PTS_IIA_fru"/>
    <property type="match status" value="1"/>
</dbReference>
<evidence type="ECO:0000256" key="8">
    <source>
        <dbReference type="ARBA" id="ARBA00022777"/>
    </source>
</evidence>
<evidence type="ECO:0000313" key="17">
    <source>
        <dbReference type="Proteomes" id="UP000571857"/>
    </source>
</evidence>
<protein>
    <recommendedName>
        <fullName evidence="2">Mannitol-specific phosphotransferase enzyme IIA component</fullName>
    </recommendedName>
    <alternativeName>
        <fullName evidence="10">EIIA</fullName>
    </alternativeName>
    <alternativeName>
        <fullName evidence="11">EIII</fullName>
    </alternativeName>
    <alternativeName>
        <fullName evidence="9">PTS system mannitol-specific EIIA component</fullName>
    </alternativeName>
</protein>
<reference evidence="15 16" key="1">
    <citation type="submission" date="2020-03" db="EMBL/GenBank/DDBJ databases">
        <title>Characterization of ganglioside-mimicking enterococci.</title>
        <authorList>
            <person name="Patry R.T."/>
            <person name="Nothaft H."/>
            <person name="Bridger R."/>
            <person name="Shajahan A."/>
            <person name="Huynh S."/>
            <person name="Sanchez S."/>
            <person name="Azadi P."/>
            <person name="Cooper K."/>
            <person name="Miller W.G."/>
            <person name="Parker C.T."/>
            <person name="Wells L."/>
            <person name="Szymanski C.M."/>
        </authorList>
    </citation>
    <scope>NUCLEOTIDE SEQUENCE [LARGE SCALE GENOMIC DNA]</scope>
    <source>
        <strain evidence="15 16">EGM181</strain>
    </source>
</reference>
<evidence type="ECO:0000256" key="10">
    <source>
        <dbReference type="ARBA" id="ARBA00030956"/>
    </source>
</evidence>
<evidence type="ECO:0000313" key="14">
    <source>
        <dbReference type="EMBL" id="MDT2691249.1"/>
    </source>
</evidence>
<dbReference type="GO" id="GO:0009401">
    <property type="term" value="P:phosphoenolpyruvate-dependent sugar phosphotransferase system"/>
    <property type="evidence" value="ECO:0007669"/>
    <property type="project" value="UniProtKB-KW"/>
</dbReference>
<gene>
    <name evidence="15" type="ORF">EGM181_17990</name>
    <name evidence="13" type="ORF">HWH42_06715</name>
    <name evidence="14" type="ORF">P7E30_13825</name>
</gene>
<name>A0AAE4KWM8_ENTGA</name>
<dbReference type="PANTHER" id="PTHR30181">
    <property type="entry name" value="MANNITOL PERMEASE IIC COMPONENT"/>
    <property type="match status" value="1"/>
</dbReference>
<evidence type="ECO:0000256" key="4">
    <source>
        <dbReference type="ARBA" id="ARBA00022553"/>
    </source>
</evidence>
<evidence type="ECO:0000256" key="6">
    <source>
        <dbReference type="ARBA" id="ARBA00022679"/>
    </source>
</evidence>
<keyword evidence="3" id="KW-0813">Transport</keyword>
<accession>A0AAE4KWM8</accession>
<keyword evidence="5 14" id="KW-0762">Sugar transport</keyword>
<evidence type="ECO:0000313" key="18">
    <source>
        <dbReference type="Proteomes" id="UP001183682"/>
    </source>
</evidence>
<dbReference type="InterPro" id="IPR050893">
    <property type="entry name" value="Sugar_PTS"/>
</dbReference>
<evidence type="ECO:0000256" key="11">
    <source>
        <dbReference type="ARBA" id="ARBA00030962"/>
    </source>
</evidence>
<organism evidence="14 18">
    <name type="scientific">Enterococcus gallinarum</name>
    <dbReference type="NCBI Taxonomy" id="1353"/>
    <lineage>
        <taxon>Bacteria</taxon>
        <taxon>Bacillati</taxon>
        <taxon>Bacillota</taxon>
        <taxon>Bacilli</taxon>
        <taxon>Lactobacillales</taxon>
        <taxon>Enterococcaceae</taxon>
        <taxon>Enterococcus</taxon>
    </lineage>
</organism>
<evidence type="ECO:0000256" key="1">
    <source>
        <dbReference type="ARBA" id="ARBA00002434"/>
    </source>
</evidence>
<dbReference type="Proteomes" id="UP000571857">
    <property type="component" value="Unassembled WGS sequence"/>
</dbReference>
<dbReference type="SUPFAM" id="SSF55804">
    <property type="entry name" value="Phoshotransferase/anion transport protein"/>
    <property type="match status" value="1"/>
</dbReference>
<dbReference type="InterPro" id="IPR016152">
    <property type="entry name" value="PTrfase/Anion_transptr"/>
</dbReference>
<dbReference type="EMBL" id="JARPZN010000012">
    <property type="protein sequence ID" value="MDT2691249.1"/>
    <property type="molecule type" value="Genomic_DNA"/>
</dbReference>
<evidence type="ECO:0000259" key="12">
    <source>
        <dbReference type="PROSITE" id="PS51094"/>
    </source>
</evidence>
<dbReference type="AlphaFoldDB" id="A0AAE4KWM8"/>
<evidence type="ECO:0000256" key="7">
    <source>
        <dbReference type="ARBA" id="ARBA00022683"/>
    </source>
</evidence>
<keyword evidence="4" id="KW-0597">Phosphoprotein</keyword>
<proteinExistence type="predicted"/>
<keyword evidence="8" id="KW-0418">Kinase</keyword>
<dbReference type="InterPro" id="IPR002178">
    <property type="entry name" value="PTS_EIIA_type-2_dom"/>
</dbReference>
<dbReference type="GO" id="GO:0090563">
    <property type="term" value="F:protein-phosphocysteine-sugar phosphotransferase activity"/>
    <property type="evidence" value="ECO:0007669"/>
    <property type="project" value="TreeGrafter"/>
</dbReference>
<dbReference type="PANTHER" id="PTHR30181:SF2">
    <property type="entry name" value="PTS SYSTEM MANNITOL-SPECIFIC EIICBA COMPONENT"/>
    <property type="match status" value="1"/>
</dbReference>
<evidence type="ECO:0000313" key="13">
    <source>
        <dbReference type="EMBL" id="MBA0972274.1"/>
    </source>
</evidence>